<reference evidence="2" key="1">
    <citation type="submission" date="2023-10" db="EMBL/GenBank/DDBJ databases">
        <authorList>
            <person name="Chen Y."/>
            <person name="Shah S."/>
            <person name="Dougan E. K."/>
            <person name="Thang M."/>
            <person name="Chan C."/>
        </authorList>
    </citation>
    <scope>NUCLEOTIDE SEQUENCE [LARGE SCALE GENOMIC DNA]</scope>
</reference>
<feature type="compositionally biased region" description="Basic residues" evidence="1">
    <location>
        <begin position="121"/>
        <end position="131"/>
    </location>
</feature>
<keyword evidence="3" id="KW-1185">Reference proteome</keyword>
<feature type="non-terminal residue" evidence="2">
    <location>
        <position position="1"/>
    </location>
</feature>
<evidence type="ECO:0000256" key="1">
    <source>
        <dbReference type="SAM" id="MobiDB-lite"/>
    </source>
</evidence>
<proteinExistence type="predicted"/>
<name>A0ABN9RSR9_9DINO</name>
<protein>
    <submittedName>
        <fullName evidence="2">Uncharacterized protein</fullName>
    </submittedName>
</protein>
<feature type="region of interest" description="Disordered" evidence="1">
    <location>
        <begin position="1"/>
        <end position="45"/>
    </location>
</feature>
<accession>A0ABN9RSR9</accession>
<organism evidence="2 3">
    <name type="scientific">Prorocentrum cordatum</name>
    <dbReference type="NCBI Taxonomy" id="2364126"/>
    <lineage>
        <taxon>Eukaryota</taxon>
        <taxon>Sar</taxon>
        <taxon>Alveolata</taxon>
        <taxon>Dinophyceae</taxon>
        <taxon>Prorocentrales</taxon>
        <taxon>Prorocentraceae</taxon>
        <taxon>Prorocentrum</taxon>
    </lineage>
</organism>
<comment type="caution">
    <text evidence="2">The sequence shown here is derived from an EMBL/GenBank/DDBJ whole genome shotgun (WGS) entry which is preliminary data.</text>
</comment>
<feature type="region of interest" description="Disordered" evidence="1">
    <location>
        <begin position="112"/>
        <end position="138"/>
    </location>
</feature>
<evidence type="ECO:0000313" key="3">
    <source>
        <dbReference type="Proteomes" id="UP001189429"/>
    </source>
</evidence>
<sequence>KSRIQEGPPPRPRAAPRSASRPRAKTMVPQGGCGPMGPGGPMMGPGGPMPGMPGNTMLSQVQMAQMAATQRNMPGAFQGGYTIYSQGCGGVPHGGGCGYGGQMGGCADKGAGRGQGDGAKGKGRGKGKGKGKFGGGKLGGAPPAFGGLSDAAADAAAAGDPRKQIELAQRRAKLRDRSAISQAQRSAQQRFEKDLLDRVQGNWVDASDSSVCYEVEGSLCAVSGGDNTRTFRNRLGVTPASSAGMPGDSGTTWT</sequence>
<evidence type="ECO:0000313" key="2">
    <source>
        <dbReference type="EMBL" id="CAK0822339.1"/>
    </source>
</evidence>
<dbReference type="Proteomes" id="UP001189429">
    <property type="component" value="Unassembled WGS sequence"/>
</dbReference>
<feature type="compositionally biased region" description="Gly residues" evidence="1">
    <location>
        <begin position="31"/>
        <end position="45"/>
    </location>
</feature>
<dbReference type="EMBL" id="CAUYUJ010007914">
    <property type="protein sequence ID" value="CAK0822339.1"/>
    <property type="molecule type" value="Genomic_DNA"/>
</dbReference>
<gene>
    <name evidence="2" type="ORF">PCOR1329_LOCUS23394</name>
</gene>